<dbReference type="Pfam" id="PF07687">
    <property type="entry name" value="M20_dimer"/>
    <property type="match status" value="1"/>
</dbReference>
<dbReference type="CDD" id="cd03885">
    <property type="entry name" value="M20_CPDG2"/>
    <property type="match status" value="1"/>
</dbReference>
<accession>A0A6G7XK16</accession>
<dbReference type="Pfam" id="PF01546">
    <property type="entry name" value="Peptidase_M20"/>
    <property type="match status" value="1"/>
</dbReference>
<gene>
    <name evidence="7" type="ORF">G7068_05450</name>
</gene>
<dbReference type="Proteomes" id="UP000502677">
    <property type="component" value="Chromosome"/>
</dbReference>
<dbReference type="PANTHER" id="PTHR43808:SF9">
    <property type="entry name" value="BLL0789 PROTEIN"/>
    <property type="match status" value="1"/>
</dbReference>
<evidence type="ECO:0000256" key="1">
    <source>
        <dbReference type="ARBA" id="ARBA00001947"/>
    </source>
</evidence>
<feature type="active site" evidence="5">
    <location>
        <position position="78"/>
    </location>
</feature>
<name>A0A6G7XK16_9MICO</name>
<dbReference type="SUPFAM" id="SSF53187">
    <property type="entry name" value="Zn-dependent exopeptidases"/>
    <property type="match status" value="1"/>
</dbReference>
<feature type="domain" description="Peptidase M20 dimerisation" evidence="6">
    <location>
        <begin position="172"/>
        <end position="269"/>
    </location>
</feature>
<keyword evidence="3" id="KW-0378">Hydrolase</keyword>
<evidence type="ECO:0000256" key="5">
    <source>
        <dbReference type="PIRSR" id="PIRSR037238-1"/>
    </source>
</evidence>
<dbReference type="KEGG" id="lvi:G7068_05450"/>
<dbReference type="PROSITE" id="PS00758">
    <property type="entry name" value="ARGE_DAPE_CPG2_1"/>
    <property type="match status" value="1"/>
</dbReference>
<keyword evidence="8" id="KW-1185">Reference proteome</keyword>
<dbReference type="Gene3D" id="3.30.70.360">
    <property type="match status" value="1"/>
</dbReference>
<organism evidence="7 8">
    <name type="scientific">Leucobacter viscericola</name>
    <dbReference type="NCBI Taxonomy" id="2714935"/>
    <lineage>
        <taxon>Bacteria</taxon>
        <taxon>Bacillati</taxon>
        <taxon>Actinomycetota</taxon>
        <taxon>Actinomycetes</taxon>
        <taxon>Micrococcales</taxon>
        <taxon>Microbacteriaceae</taxon>
        <taxon>Leucobacter</taxon>
    </lineage>
</organism>
<dbReference type="Gene3D" id="3.40.630.10">
    <property type="entry name" value="Zn peptidases"/>
    <property type="match status" value="1"/>
</dbReference>
<keyword evidence="2" id="KW-0479">Metal-binding</keyword>
<evidence type="ECO:0000256" key="2">
    <source>
        <dbReference type="ARBA" id="ARBA00022723"/>
    </source>
</evidence>
<dbReference type="InterPro" id="IPR001261">
    <property type="entry name" value="ArgE/DapE_CS"/>
</dbReference>
<proteinExistence type="predicted"/>
<dbReference type="EMBL" id="CP049863">
    <property type="protein sequence ID" value="QIK64718.1"/>
    <property type="molecule type" value="Genomic_DNA"/>
</dbReference>
<dbReference type="PANTHER" id="PTHR43808">
    <property type="entry name" value="ACETYLORNITHINE DEACETYLASE"/>
    <property type="match status" value="1"/>
</dbReference>
<evidence type="ECO:0000259" key="6">
    <source>
        <dbReference type="Pfam" id="PF07687"/>
    </source>
</evidence>
<dbReference type="InterPro" id="IPR036264">
    <property type="entry name" value="Bact_exopeptidase_dim_dom"/>
</dbReference>
<protein>
    <submittedName>
        <fullName evidence="7">M20 family metallopeptidase</fullName>
    </submittedName>
</protein>
<evidence type="ECO:0000256" key="4">
    <source>
        <dbReference type="ARBA" id="ARBA00022833"/>
    </source>
</evidence>
<evidence type="ECO:0000256" key="3">
    <source>
        <dbReference type="ARBA" id="ARBA00022801"/>
    </source>
</evidence>
<reference evidence="7 8" key="1">
    <citation type="submission" date="2020-03" db="EMBL/GenBank/DDBJ databases">
        <title>Leucobacter sp. nov., isolated from beetles.</title>
        <authorList>
            <person name="Hyun D.-W."/>
            <person name="Bae J.-W."/>
        </authorList>
    </citation>
    <scope>NUCLEOTIDE SEQUENCE [LARGE SCALE GENOMIC DNA]</scope>
    <source>
        <strain evidence="7 8">HDW9C</strain>
    </source>
</reference>
<dbReference type="GO" id="GO:0046872">
    <property type="term" value="F:metal ion binding"/>
    <property type="evidence" value="ECO:0007669"/>
    <property type="project" value="UniProtKB-KW"/>
</dbReference>
<evidence type="ECO:0000313" key="7">
    <source>
        <dbReference type="EMBL" id="QIK64718.1"/>
    </source>
</evidence>
<dbReference type="SUPFAM" id="SSF55031">
    <property type="entry name" value="Bacterial exopeptidase dimerisation domain"/>
    <property type="match status" value="1"/>
</dbReference>
<dbReference type="GO" id="GO:0016787">
    <property type="term" value="F:hydrolase activity"/>
    <property type="evidence" value="ECO:0007669"/>
    <property type="project" value="UniProtKB-KW"/>
</dbReference>
<dbReference type="AlphaFoldDB" id="A0A6G7XK16"/>
<dbReference type="InterPro" id="IPR017150">
    <property type="entry name" value="Pept_M20_glutamate_carboxypep"/>
</dbReference>
<keyword evidence="4" id="KW-0862">Zinc</keyword>
<feature type="active site" description="Proton acceptor" evidence="5">
    <location>
        <position position="137"/>
    </location>
</feature>
<sequence>MQAMVAAVTSEFEFLRTLVEIESPSYDRERSAQVTAPIAERLRRIGGSVRLLETEAGTNLVADFPGEGRPLLLVGHTDTVWPVGTLDSQIPWHVGEGTITGPGIYDMKSGIAVMCAALEHVGGRPKHPVRIILTCDEEVGSPTSQHFIREHVADARAAIGFESPHPDGALKVGRRGSTRLMLRVFGRSAHAALNPELGASAIDELVDQLLAIRALTADPTLDTPVLCNVGTIQGGRLANVVPEEARAEIGLRFVDAATEAQVLTAIRTLPTIRAHTRIEVETLSSRPAWSASLEDQALLGAIHTAGERIGQTVEGRPAAGAGDTNLIGSLGVPTVDGFGPLGGGAHALNEHIVTESLPQRIKLLTEVLRSPLTEY</sequence>
<comment type="cofactor">
    <cofactor evidence="1">
        <name>Zn(2+)</name>
        <dbReference type="ChEBI" id="CHEBI:29105"/>
    </cofactor>
</comment>
<dbReference type="InterPro" id="IPR011650">
    <property type="entry name" value="Peptidase_M20_dimer"/>
</dbReference>
<evidence type="ECO:0000313" key="8">
    <source>
        <dbReference type="Proteomes" id="UP000502677"/>
    </source>
</evidence>
<dbReference type="InterPro" id="IPR002933">
    <property type="entry name" value="Peptidase_M20"/>
</dbReference>
<dbReference type="PIRSF" id="PIRSF037238">
    <property type="entry name" value="Carboxypeptidase_G2"/>
    <property type="match status" value="1"/>
</dbReference>
<dbReference type="InterPro" id="IPR050072">
    <property type="entry name" value="Peptidase_M20A"/>
</dbReference>